<protein>
    <submittedName>
        <fullName evidence="2">Uncharacterized protein</fullName>
    </submittedName>
</protein>
<feature type="compositionally biased region" description="Low complexity" evidence="1">
    <location>
        <begin position="276"/>
        <end position="286"/>
    </location>
</feature>
<evidence type="ECO:0000256" key="1">
    <source>
        <dbReference type="SAM" id="MobiDB-lite"/>
    </source>
</evidence>
<feature type="compositionally biased region" description="Basic and acidic residues" evidence="1">
    <location>
        <begin position="21"/>
        <end position="30"/>
    </location>
</feature>
<reference evidence="2" key="1">
    <citation type="submission" date="2020-07" db="EMBL/GenBank/DDBJ databases">
        <authorList>
            <person name="Nieuwenhuis M."/>
            <person name="Van De Peppel L.J.J."/>
        </authorList>
    </citation>
    <scope>NUCLEOTIDE SEQUENCE</scope>
    <source>
        <strain evidence="2">AP01</strain>
        <tissue evidence="2">Mycelium</tissue>
    </source>
</reference>
<accession>A0A9P7K823</accession>
<feature type="compositionally biased region" description="Low complexity" evidence="1">
    <location>
        <begin position="230"/>
        <end position="255"/>
    </location>
</feature>
<feature type="compositionally biased region" description="Basic and acidic residues" evidence="1">
    <location>
        <begin position="319"/>
        <end position="337"/>
    </location>
</feature>
<dbReference type="EMBL" id="JABCKV010000603">
    <property type="protein sequence ID" value="KAG5640618.1"/>
    <property type="molecule type" value="Genomic_DNA"/>
</dbReference>
<feature type="compositionally biased region" description="Pro residues" evidence="1">
    <location>
        <begin position="340"/>
        <end position="352"/>
    </location>
</feature>
<feature type="compositionally biased region" description="Basic residues" evidence="1">
    <location>
        <begin position="296"/>
        <end position="306"/>
    </location>
</feature>
<dbReference type="AlphaFoldDB" id="A0A9P7K823"/>
<keyword evidence="3" id="KW-1185">Reference proteome</keyword>
<organism evidence="2 3">
    <name type="scientific">Asterophora parasitica</name>
    <dbReference type="NCBI Taxonomy" id="117018"/>
    <lineage>
        <taxon>Eukaryota</taxon>
        <taxon>Fungi</taxon>
        <taxon>Dikarya</taxon>
        <taxon>Basidiomycota</taxon>
        <taxon>Agaricomycotina</taxon>
        <taxon>Agaricomycetes</taxon>
        <taxon>Agaricomycetidae</taxon>
        <taxon>Agaricales</taxon>
        <taxon>Tricholomatineae</taxon>
        <taxon>Lyophyllaceae</taxon>
        <taxon>Asterophora</taxon>
    </lineage>
</organism>
<dbReference type="OrthoDB" id="2994358at2759"/>
<dbReference type="Proteomes" id="UP000775547">
    <property type="component" value="Unassembled WGS sequence"/>
</dbReference>
<feature type="non-terminal residue" evidence="2">
    <location>
        <position position="1"/>
    </location>
</feature>
<evidence type="ECO:0000313" key="2">
    <source>
        <dbReference type="EMBL" id="KAG5640618.1"/>
    </source>
</evidence>
<proteinExistence type="predicted"/>
<name>A0A9P7K823_9AGAR</name>
<reference evidence="2" key="2">
    <citation type="submission" date="2021-10" db="EMBL/GenBank/DDBJ databases">
        <title>Phylogenomics reveals ancestral predisposition of the termite-cultivated fungus Termitomyces towards a domesticated lifestyle.</title>
        <authorList>
            <person name="Auxier B."/>
            <person name="Grum-Grzhimaylo A."/>
            <person name="Cardenas M.E."/>
            <person name="Lodge J.D."/>
            <person name="Laessoe T."/>
            <person name="Pedersen O."/>
            <person name="Smith M.E."/>
            <person name="Kuyper T.W."/>
            <person name="Franco-Molano E.A."/>
            <person name="Baroni T.J."/>
            <person name="Aanen D.K."/>
        </authorList>
    </citation>
    <scope>NUCLEOTIDE SEQUENCE</scope>
    <source>
        <strain evidence="2">AP01</strain>
        <tissue evidence="2">Mycelium</tissue>
    </source>
</reference>
<gene>
    <name evidence="2" type="ORF">DXG03_007904</name>
</gene>
<sequence>NWDDDFEFQARTTATTNTNKTLHDPNDTHRMSIASSDWDHDDDHNTNTILEDKENIVHLAPEWIEPGPSTPRRTHRPQAENWDDDFEDSPVRNAFPSPPGKEKTSPARMRRVQNQKPRPESWDDEFDASSGKRAPKASPTRMRHVQQPKEDSNGSAPQGRPARNRIASGGSSSSDDARTTHDLDFGYIDRDEEERTVTARSRRAALSRLSPTDSTPPPPVPALPLPFILPPANTSLSPSPFPRSPTSSVFSVPTTHRPPSSSAYTVTSTTHLRPTASRSSSGLGALPPSPPIHRERERRRLRKKSRPQGSAIELSTMRGGREDDGYEYRYDTEDAETRPQTPPPPPPAPPSQSVPATPSGTGGAGALLSRIGSVKKWGVRRKRGSTTPGEVMGLTKPGNSY</sequence>
<feature type="compositionally biased region" description="Basic and acidic residues" evidence="1">
    <location>
        <begin position="175"/>
        <end position="197"/>
    </location>
</feature>
<feature type="compositionally biased region" description="Polar residues" evidence="1">
    <location>
        <begin position="257"/>
        <end position="272"/>
    </location>
</feature>
<comment type="caution">
    <text evidence="2">The sequence shown here is derived from an EMBL/GenBank/DDBJ whole genome shotgun (WGS) entry which is preliminary data.</text>
</comment>
<feature type="compositionally biased region" description="Pro residues" evidence="1">
    <location>
        <begin position="214"/>
        <end position="229"/>
    </location>
</feature>
<feature type="region of interest" description="Disordered" evidence="1">
    <location>
        <begin position="1"/>
        <end position="401"/>
    </location>
</feature>
<evidence type="ECO:0000313" key="3">
    <source>
        <dbReference type="Proteomes" id="UP000775547"/>
    </source>
</evidence>
<feature type="compositionally biased region" description="Basic and acidic residues" evidence="1">
    <location>
        <begin position="37"/>
        <end position="56"/>
    </location>
</feature>